<feature type="chain" id="PRO_5002251357" evidence="1">
    <location>
        <begin position="23"/>
        <end position="128"/>
    </location>
</feature>
<feature type="signal peptide" evidence="1">
    <location>
        <begin position="1"/>
        <end position="22"/>
    </location>
</feature>
<evidence type="ECO:0000256" key="1">
    <source>
        <dbReference type="SAM" id="SignalP"/>
    </source>
</evidence>
<accession>A0A0D1XGQ3</accession>
<gene>
    <name evidence="2" type="ORF">PV09_07154</name>
</gene>
<keyword evidence="3" id="KW-1185">Reference proteome</keyword>
<dbReference type="EMBL" id="KN847555">
    <property type="protein sequence ID" value="KIW01386.1"/>
    <property type="molecule type" value="Genomic_DNA"/>
</dbReference>
<reference evidence="2 3" key="1">
    <citation type="submission" date="2015-01" db="EMBL/GenBank/DDBJ databases">
        <title>The Genome Sequence of Ochroconis gallopava CBS43764.</title>
        <authorList>
            <consortium name="The Broad Institute Genomics Platform"/>
            <person name="Cuomo C."/>
            <person name="de Hoog S."/>
            <person name="Gorbushina A."/>
            <person name="Stielow B."/>
            <person name="Teixiera M."/>
            <person name="Abouelleil A."/>
            <person name="Chapman S.B."/>
            <person name="Priest M."/>
            <person name="Young S.K."/>
            <person name="Wortman J."/>
            <person name="Nusbaum C."/>
            <person name="Birren B."/>
        </authorList>
    </citation>
    <scope>NUCLEOTIDE SEQUENCE [LARGE SCALE GENOMIC DNA]</scope>
    <source>
        <strain evidence="2 3">CBS 43764</strain>
    </source>
</reference>
<dbReference type="HOGENOM" id="CLU_2172991_0_0_1"/>
<dbReference type="RefSeq" id="XP_016211255.1">
    <property type="nucleotide sequence ID" value="XM_016360883.1"/>
</dbReference>
<organism evidence="2 3">
    <name type="scientific">Verruconis gallopava</name>
    <dbReference type="NCBI Taxonomy" id="253628"/>
    <lineage>
        <taxon>Eukaryota</taxon>
        <taxon>Fungi</taxon>
        <taxon>Dikarya</taxon>
        <taxon>Ascomycota</taxon>
        <taxon>Pezizomycotina</taxon>
        <taxon>Dothideomycetes</taxon>
        <taxon>Pleosporomycetidae</taxon>
        <taxon>Venturiales</taxon>
        <taxon>Sympoventuriaceae</taxon>
        <taxon>Verruconis</taxon>
    </lineage>
</organism>
<evidence type="ECO:0000313" key="3">
    <source>
        <dbReference type="Proteomes" id="UP000053259"/>
    </source>
</evidence>
<dbReference type="GeneID" id="27315127"/>
<dbReference type="Proteomes" id="UP000053259">
    <property type="component" value="Unassembled WGS sequence"/>
</dbReference>
<name>A0A0D1XGQ3_9PEZI</name>
<dbReference type="AlphaFoldDB" id="A0A0D1XGQ3"/>
<proteinExistence type="predicted"/>
<dbReference type="InParanoid" id="A0A0D1XGQ3"/>
<dbReference type="VEuPathDB" id="FungiDB:PV09_07154"/>
<keyword evidence="1" id="KW-0732">Signal</keyword>
<evidence type="ECO:0000313" key="2">
    <source>
        <dbReference type="EMBL" id="KIW01386.1"/>
    </source>
</evidence>
<sequence length="128" mass="13675">MTIAMMLADFLTMSGLVSLGLAMRNNSCVPSGILISRSLVLECRNLFKSASVATTAPFSCHSCADFYGSCGIDCAQPNLTWANIFNCEGYCKGKLCNGPFGQPCRNLCQYSICDGLPLTTMAAKPLPQ</sequence>
<protein>
    <submittedName>
        <fullName evidence="2">Uncharacterized protein</fullName>
    </submittedName>
</protein>